<name>A0A8K1C881_PYTOL</name>
<feature type="region of interest" description="Disordered" evidence="2">
    <location>
        <begin position="1"/>
        <end position="89"/>
    </location>
</feature>
<evidence type="ECO:0000313" key="4">
    <source>
        <dbReference type="Proteomes" id="UP000794436"/>
    </source>
</evidence>
<comment type="caution">
    <text evidence="3">The sequence shown here is derived from an EMBL/GenBank/DDBJ whole genome shotgun (WGS) entry which is preliminary data.</text>
</comment>
<keyword evidence="1" id="KW-0175">Coiled coil</keyword>
<keyword evidence="4" id="KW-1185">Reference proteome</keyword>
<organism evidence="3 4">
    <name type="scientific">Pythium oligandrum</name>
    <name type="common">Mycoparasitic fungus</name>
    <dbReference type="NCBI Taxonomy" id="41045"/>
    <lineage>
        <taxon>Eukaryota</taxon>
        <taxon>Sar</taxon>
        <taxon>Stramenopiles</taxon>
        <taxon>Oomycota</taxon>
        <taxon>Peronosporomycetes</taxon>
        <taxon>Pythiales</taxon>
        <taxon>Pythiaceae</taxon>
        <taxon>Pythium</taxon>
    </lineage>
</organism>
<dbReference type="EMBL" id="SPLM01000111">
    <property type="protein sequence ID" value="TMW58479.1"/>
    <property type="molecule type" value="Genomic_DNA"/>
</dbReference>
<feature type="compositionally biased region" description="Basic residues" evidence="2">
    <location>
        <begin position="32"/>
        <end position="43"/>
    </location>
</feature>
<evidence type="ECO:0000256" key="1">
    <source>
        <dbReference type="SAM" id="Coils"/>
    </source>
</evidence>
<feature type="coiled-coil region" evidence="1">
    <location>
        <begin position="100"/>
        <end position="143"/>
    </location>
</feature>
<feature type="compositionally biased region" description="Low complexity" evidence="2">
    <location>
        <begin position="73"/>
        <end position="89"/>
    </location>
</feature>
<evidence type="ECO:0000313" key="3">
    <source>
        <dbReference type="EMBL" id="TMW58479.1"/>
    </source>
</evidence>
<reference evidence="3" key="1">
    <citation type="submission" date="2019-03" db="EMBL/GenBank/DDBJ databases">
        <title>Long read genome sequence of the mycoparasitic Pythium oligandrum ATCC 38472 isolated from sugarbeet rhizosphere.</title>
        <authorList>
            <person name="Gaulin E."/>
        </authorList>
    </citation>
    <scope>NUCLEOTIDE SEQUENCE</scope>
    <source>
        <strain evidence="3">ATCC 38472_TT</strain>
    </source>
</reference>
<sequence>MAMAAAAAAIRGFSGSDDPMGAFPSSPLVVRRDKRRRRQRKAQHTSASESRDERRGRSVRQGFVFDEPRETKSSSTAASSAGRESTARASQAFVFKAKKMNKKKDAEAEKQERAARLELKRQRMQQKKEEQEAEEKYEATLQDKLTDDQLELFQIVRELVKREIRKTKRDFASSAARADILKLTEKGLHTLRDELVAFMIENRPSTDVVTAPNPENARLSALIESYEERIRTLDGEEGQWTEMLESLETSQKTAEEEDQTMEPERVEVKCELKVVQEVEKLQKNAITQVETSARRLGVIEDSMKTVDRLLLQAEMKKSKLFDAFHSSAFKGYNNIEDPKETLRALLKLAPPKQSMA</sequence>
<proteinExistence type="predicted"/>
<dbReference type="OrthoDB" id="167401at2759"/>
<dbReference type="Proteomes" id="UP000794436">
    <property type="component" value="Unassembled WGS sequence"/>
</dbReference>
<accession>A0A8K1C881</accession>
<evidence type="ECO:0000256" key="2">
    <source>
        <dbReference type="SAM" id="MobiDB-lite"/>
    </source>
</evidence>
<gene>
    <name evidence="3" type="ORF">Poli38472_010038</name>
</gene>
<dbReference type="AlphaFoldDB" id="A0A8K1C881"/>
<protein>
    <submittedName>
        <fullName evidence="3">Uncharacterized protein</fullName>
    </submittedName>
</protein>